<accession>A0A561BMP0</accession>
<reference evidence="2 3" key="1">
    <citation type="submission" date="2019-06" db="EMBL/GenBank/DDBJ databases">
        <title>Sequencing the genomes of 1000 actinobacteria strains.</title>
        <authorList>
            <person name="Klenk H.-P."/>
        </authorList>
    </citation>
    <scope>NUCLEOTIDE SEQUENCE [LARGE SCALE GENOMIC DNA]</scope>
    <source>
        <strain evidence="2 3">DSM 24683</strain>
    </source>
</reference>
<evidence type="ECO:0000259" key="1">
    <source>
        <dbReference type="Pfam" id="PF13338"/>
    </source>
</evidence>
<evidence type="ECO:0000313" key="3">
    <source>
        <dbReference type="Proteomes" id="UP000318380"/>
    </source>
</evidence>
<comment type="caution">
    <text evidence="2">The sequence shown here is derived from an EMBL/GenBank/DDBJ whole genome shotgun (WGS) entry which is preliminary data.</text>
</comment>
<sequence length="335" mass="36359">MTTIRGGVFTRADARACGYPDPDIDTLLESGGWRRIRPGTYAPYRDFAVVGEHMQHLRRTYRVLRDGDRGQVASHQSAAALHALPVWGLDLADVQVTARTPAPMSPGVCRHVRDPLGPGVQVWNNLRLTSAPRAVAEVAATSPFEAAVAVAEAALAAGLATPGTLRKAAAELVAGADQANLVASRAQPKSASVAESRLRLILAEAGLPLPSSSSPPADELDLSGCTLWFPDERTVVEFEPRYPYWCEVDADAVEEAAARFFDAGESAESGDPAPLEYCWISWADLDNPQLVVHRVQATFSRAMRRTGVRAFDPNRPRRRRRRPEITLLPAHDLSS</sequence>
<evidence type="ECO:0000313" key="2">
    <source>
        <dbReference type="EMBL" id="TWD80166.1"/>
    </source>
</evidence>
<dbReference type="Pfam" id="PF13338">
    <property type="entry name" value="AbiEi_4"/>
    <property type="match status" value="1"/>
</dbReference>
<dbReference type="Proteomes" id="UP000318380">
    <property type="component" value="Unassembled WGS sequence"/>
</dbReference>
<protein>
    <submittedName>
        <fullName evidence="2">Putative AbiEi antitoxin of type IV toxin-antitoxin system</fullName>
    </submittedName>
</protein>
<dbReference type="EMBL" id="VIVK01000001">
    <property type="protein sequence ID" value="TWD80166.1"/>
    <property type="molecule type" value="Genomic_DNA"/>
</dbReference>
<name>A0A561BMP0_9ACTN</name>
<organism evidence="2 3">
    <name type="scientific">Kribbella amoyensis</name>
    <dbReference type="NCBI Taxonomy" id="996641"/>
    <lineage>
        <taxon>Bacteria</taxon>
        <taxon>Bacillati</taxon>
        <taxon>Actinomycetota</taxon>
        <taxon>Actinomycetes</taxon>
        <taxon>Propionibacteriales</taxon>
        <taxon>Kribbellaceae</taxon>
        <taxon>Kribbella</taxon>
    </lineage>
</organism>
<feature type="domain" description="AbiEi antitoxin N-terminal" evidence="1">
    <location>
        <begin position="5"/>
        <end position="42"/>
    </location>
</feature>
<dbReference type="InterPro" id="IPR025159">
    <property type="entry name" value="AbiEi_N"/>
</dbReference>
<proteinExistence type="predicted"/>
<gene>
    <name evidence="2" type="ORF">FB561_1239</name>
</gene>
<dbReference type="OrthoDB" id="3821487at2"/>
<keyword evidence="3" id="KW-1185">Reference proteome</keyword>
<dbReference type="AlphaFoldDB" id="A0A561BMP0"/>